<name>A0ABS6BE39_9SPHN</name>
<dbReference type="EMBL" id="JAHKRT010000001">
    <property type="protein sequence ID" value="MBU3076591.1"/>
    <property type="molecule type" value="Genomic_DNA"/>
</dbReference>
<comment type="caution">
    <text evidence="1">The sequence shown here is derived from an EMBL/GenBank/DDBJ whole genome shotgun (WGS) entry which is preliminary data.</text>
</comment>
<dbReference type="RefSeq" id="WP_216319046.1">
    <property type="nucleotide sequence ID" value="NZ_JAHKRT010000001.1"/>
</dbReference>
<dbReference type="Proteomes" id="UP000776276">
    <property type="component" value="Unassembled WGS sequence"/>
</dbReference>
<evidence type="ECO:0000313" key="1">
    <source>
        <dbReference type="EMBL" id="MBU3076591.1"/>
    </source>
</evidence>
<organism evidence="1 2">
    <name type="scientific">Sphingomonas quercus</name>
    <dbReference type="NCBI Taxonomy" id="2842451"/>
    <lineage>
        <taxon>Bacteria</taxon>
        <taxon>Pseudomonadati</taxon>
        <taxon>Pseudomonadota</taxon>
        <taxon>Alphaproteobacteria</taxon>
        <taxon>Sphingomonadales</taxon>
        <taxon>Sphingomonadaceae</taxon>
        <taxon>Sphingomonas</taxon>
    </lineage>
</organism>
<proteinExistence type="predicted"/>
<reference evidence="1 2" key="1">
    <citation type="submission" date="2021-06" db="EMBL/GenBank/DDBJ databases">
        <title>Sphingomonas sp. XMGL2, whole genome shotgun sequencing project.</title>
        <authorList>
            <person name="Zhao G."/>
            <person name="Shen L."/>
        </authorList>
    </citation>
    <scope>NUCLEOTIDE SEQUENCE [LARGE SCALE GENOMIC DNA]</scope>
    <source>
        <strain evidence="1 2">XMGL2</strain>
    </source>
</reference>
<evidence type="ECO:0000313" key="2">
    <source>
        <dbReference type="Proteomes" id="UP000776276"/>
    </source>
</evidence>
<gene>
    <name evidence="1" type="ORF">KOF26_01830</name>
</gene>
<accession>A0ABS6BE39</accession>
<keyword evidence="2" id="KW-1185">Reference proteome</keyword>
<sequence>MKGNHVKPAPRLRTAGSFFRLMSPIARPSADQRDRVRIAGRRCPARPALHLVDIAHDAGPVAMHQGAAPAIAPRAYWRTSANGA</sequence>
<protein>
    <submittedName>
        <fullName evidence="1">Uncharacterized protein</fullName>
    </submittedName>
</protein>